<dbReference type="EMBL" id="CM047941">
    <property type="protein sequence ID" value="KAI9902631.1"/>
    <property type="molecule type" value="Genomic_DNA"/>
</dbReference>
<evidence type="ECO:0000313" key="2">
    <source>
        <dbReference type="Proteomes" id="UP001163324"/>
    </source>
</evidence>
<comment type="caution">
    <text evidence="1">The sequence shown here is derived from an EMBL/GenBank/DDBJ whole genome shotgun (WGS) entry which is preliminary data.</text>
</comment>
<proteinExistence type="predicted"/>
<accession>A0ACC0V9R7</accession>
<sequence>MVAPKGPGRGAASSPVVREVDDAAYGVTESTRLLGGERSDSQNGSSLVETSGAWDGDKDFEGLSWRQKPSVAWLLTPYIIFTLAFGGVMVPKLNLILSLVCKQYFADRNVADPTSPVVPIFLGSDNPQCRIPEVQSRVSEFILVFNLITGLLSALTAPKIGKLSDRYGRTKLMAIASAGGLFNEIITVLAAQLPNAFDYRWLIIGAIADGLSGSFTAGSILSQSYTSDCTPPSRRAVSIGYVHSCLFTGLALGPLFAGYLVKWTGSMLPIFYIIIGCHLFFIVFMGFVVPDSLSKRRQYEAREKYKKEEDARAESMGTWLSTIQTTNPFEPLRNLWPTGSGTSLRLRLNLVTLAVTDMIILGSSMTAGPVIILYSGFMFHWGTVESSFFISALAMVRVVALLGIMPIVNYIFRIRPARKRREEGIVDVDRNAGAEPLDVWVIRVALASEILGCVGYFFTRNENIFFVSGMMTALGGLGSATIQATVTKHVPADRIGQVLGAIGMLHALTRVVGPIMFNGIYAGTVGTFPQAFLLVLGSFFVSIFLASFILKPRVHWDASDEDEAEPADSDPDIATANRLPIDDEQTIIH</sequence>
<keyword evidence="2" id="KW-1185">Reference proteome</keyword>
<protein>
    <submittedName>
        <fullName evidence="1">Uncharacterized protein</fullName>
    </submittedName>
</protein>
<evidence type="ECO:0000313" key="1">
    <source>
        <dbReference type="EMBL" id="KAI9902631.1"/>
    </source>
</evidence>
<name>A0ACC0V9R7_9HYPO</name>
<dbReference type="Proteomes" id="UP001163324">
    <property type="component" value="Chromosome 2"/>
</dbReference>
<gene>
    <name evidence="1" type="ORF">N3K66_001983</name>
</gene>
<reference evidence="1" key="1">
    <citation type="submission" date="2022-10" db="EMBL/GenBank/DDBJ databases">
        <title>Complete Genome of Trichothecium roseum strain YXFP-22015, a Plant Pathogen Isolated from Citrus.</title>
        <authorList>
            <person name="Wang Y."/>
            <person name="Zhu L."/>
        </authorList>
    </citation>
    <scope>NUCLEOTIDE SEQUENCE</scope>
    <source>
        <strain evidence="1">YXFP-22015</strain>
    </source>
</reference>
<organism evidence="1 2">
    <name type="scientific">Trichothecium roseum</name>
    <dbReference type="NCBI Taxonomy" id="47278"/>
    <lineage>
        <taxon>Eukaryota</taxon>
        <taxon>Fungi</taxon>
        <taxon>Dikarya</taxon>
        <taxon>Ascomycota</taxon>
        <taxon>Pezizomycotina</taxon>
        <taxon>Sordariomycetes</taxon>
        <taxon>Hypocreomycetidae</taxon>
        <taxon>Hypocreales</taxon>
        <taxon>Hypocreales incertae sedis</taxon>
        <taxon>Trichothecium</taxon>
    </lineage>
</organism>